<dbReference type="Pfam" id="PF05929">
    <property type="entry name" value="Phage_GPO"/>
    <property type="match status" value="1"/>
</dbReference>
<sequence>MPQLVSDWKRVCTSGTSVDGRPIDPQWLIDCANNYSRETYTALLWPQHEDDISMRQYAYNMGEVDELKYEEVNGVVELYAKLIPNQFLIEANRMGQKLFTSVEIIPDFAGKYSNYLMGLAVTDIPASLGTEKLSFVFDGETVEGTRGAVEAFTLGKLSKRSDNDGGKKTSFLGRLFTNGKTFTPEDDITDPPSEEDTGKMDELKTLIEALTQRLDALEANANGDAAASTPEEAADAVADLADEIATVADEVAAAAEEVAANPEDEVKQEEFTAKKAKMAQLWQTFSAKTPAAKRMSRRQARRQPAAKSESQDFSVLKTQLAALTERMTQLSARATPLPSKTPAGGNEPFEFV</sequence>
<dbReference type="RefSeq" id="WP_115184085.1">
    <property type="nucleotide sequence ID" value="NZ_CAMKUF010000003.1"/>
</dbReference>
<reference evidence="3 4" key="1">
    <citation type="submission" date="2018-06" db="EMBL/GenBank/DDBJ databases">
        <authorList>
            <consortium name="Pathogen Informatics"/>
            <person name="Doyle S."/>
        </authorList>
    </citation>
    <scope>NUCLEOTIDE SEQUENCE [LARGE SCALE GENOMIC DNA]</scope>
    <source>
        <strain evidence="3 4">NCTC11544</strain>
    </source>
</reference>
<feature type="region of interest" description="Disordered" evidence="2">
    <location>
        <begin position="285"/>
        <end position="314"/>
    </location>
</feature>
<dbReference type="EMBL" id="UGYN01000002">
    <property type="protein sequence ID" value="SUI76803.1"/>
    <property type="molecule type" value="Genomic_DNA"/>
</dbReference>
<evidence type="ECO:0000256" key="2">
    <source>
        <dbReference type="SAM" id="MobiDB-lite"/>
    </source>
</evidence>
<evidence type="ECO:0000313" key="3">
    <source>
        <dbReference type="EMBL" id="SUI76803.1"/>
    </source>
</evidence>
<dbReference type="Proteomes" id="UP000255529">
    <property type="component" value="Unassembled WGS sequence"/>
</dbReference>
<keyword evidence="1" id="KW-0175">Coiled coil</keyword>
<proteinExistence type="predicted"/>
<organism evidence="3 4">
    <name type="scientific">Serratia quinivorans</name>
    <dbReference type="NCBI Taxonomy" id="137545"/>
    <lineage>
        <taxon>Bacteria</taxon>
        <taxon>Pseudomonadati</taxon>
        <taxon>Pseudomonadota</taxon>
        <taxon>Gammaproteobacteria</taxon>
        <taxon>Enterobacterales</taxon>
        <taxon>Yersiniaceae</taxon>
        <taxon>Serratia</taxon>
    </lineage>
</organism>
<feature type="coiled-coil region" evidence="1">
    <location>
        <begin position="200"/>
        <end position="257"/>
    </location>
</feature>
<protein>
    <submittedName>
        <fullName evidence="3">Phage capsid scaffolding protein (GPO) serine peptidase</fullName>
    </submittedName>
</protein>
<dbReference type="AlphaFoldDB" id="A0A380A9N1"/>
<gene>
    <name evidence="3" type="ORF">NCTC11544_03882</name>
</gene>
<dbReference type="Gene3D" id="1.20.120.230">
    <property type="entry name" value="Alpha-catenin/vinculin-like"/>
    <property type="match status" value="1"/>
</dbReference>
<feature type="region of interest" description="Disordered" evidence="2">
    <location>
        <begin position="331"/>
        <end position="352"/>
    </location>
</feature>
<evidence type="ECO:0000256" key="1">
    <source>
        <dbReference type="SAM" id="Coils"/>
    </source>
</evidence>
<accession>A0A380A9N1</accession>
<dbReference type="InterPro" id="IPR009228">
    <property type="entry name" value="Capsid_scaffold_GpO"/>
</dbReference>
<name>A0A380A9N1_9GAMM</name>
<evidence type="ECO:0000313" key="4">
    <source>
        <dbReference type="Proteomes" id="UP000255529"/>
    </source>
</evidence>